<dbReference type="GO" id="GO:0006366">
    <property type="term" value="P:transcription by RNA polymerase II"/>
    <property type="evidence" value="ECO:0007669"/>
    <property type="project" value="TreeGrafter"/>
</dbReference>
<evidence type="ECO:0000256" key="4">
    <source>
        <dbReference type="ARBA" id="ARBA00023163"/>
    </source>
</evidence>
<gene>
    <name evidence="7" type="ORF">Terrestrivirus3_19</name>
</gene>
<dbReference type="SUPFAM" id="SSF55257">
    <property type="entry name" value="RBP11-like subunits of RNA polymerase"/>
    <property type="match status" value="2"/>
</dbReference>
<keyword evidence="2" id="KW-0240">DNA-directed RNA polymerase</keyword>
<dbReference type="InterPro" id="IPR009025">
    <property type="entry name" value="RBP11-like_dimer"/>
</dbReference>
<dbReference type="Pfam" id="PF13656">
    <property type="entry name" value="RNA_pol_L_2"/>
    <property type="match status" value="1"/>
</dbReference>
<feature type="domain" description="DNA-directed RNA polymerase RBP11-like dimerisation" evidence="6">
    <location>
        <begin position="249"/>
        <end position="320"/>
    </location>
</feature>
<dbReference type="GO" id="GO:0044423">
    <property type="term" value="C:virion component"/>
    <property type="evidence" value="ECO:0007669"/>
    <property type="project" value="UniProtKB-KW"/>
</dbReference>
<comment type="subcellular location">
    <subcellularLocation>
        <location evidence="1">Virion</location>
    </subcellularLocation>
</comment>
<dbReference type="EMBL" id="MK071981">
    <property type="protein sequence ID" value="AYV75750.1"/>
    <property type="molecule type" value="Genomic_DNA"/>
</dbReference>
<proteinExistence type="predicted"/>
<evidence type="ECO:0000256" key="3">
    <source>
        <dbReference type="ARBA" id="ARBA00022844"/>
    </source>
</evidence>
<feature type="region of interest" description="Disordered" evidence="5">
    <location>
        <begin position="338"/>
        <end position="364"/>
    </location>
</feature>
<evidence type="ECO:0000256" key="1">
    <source>
        <dbReference type="ARBA" id="ARBA00004328"/>
    </source>
</evidence>
<sequence length="364" mass="42567">MSKLDINIKKIGYQKAEGFKSSQLILEFSGKDTNTVITNTLRRVSFDDIPMYAFAYINIEHNNSVYNNDMMRIRIRQLPIYDIKNSLYYLHPRYWDGVDYNDKDRDKHEKEMSIEGVINVYNNTNENMNVTTNNMYYYVEGFQIPYPNRNKNEPILIVQLRPNETFKCQIKGCLGVGERDNIWAAAAQSYHDELPGKILYTTESCGQMNEFDILIKSCLYIRLKLKGIAAEIKNRIDEKEILPAQTIFFEIVNEDHTICNVINNALQDHKQILFSGVSKPDHLVKLMKFKISTIDPKISPMQPLFETIEYLDDVFSELMKQFTVLKKKEGYDTDEYEKHDNININEDIESDTKPKNKKKAMELN</sequence>
<feature type="compositionally biased region" description="Basic and acidic residues" evidence="5">
    <location>
        <begin position="350"/>
        <end position="364"/>
    </location>
</feature>
<dbReference type="GO" id="GO:0003899">
    <property type="term" value="F:DNA-directed RNA polymerase activity"/>
    <property type="evidence" value="ECO:0007669"/>
    <property type="project" value="TreeGrafter"/>
</dbReference>
<dbReference type="SUPFAM" id="SSF56553">
    <property type="entry name" value="Insert subdomain of RNA polymerase alpha subunit"/>
    <property type="match status" value="1"/>
</dbReference>
<accession>A0A3G4ZLL6</accession>
<dbReference type="PANTHER" id="PTHR11800:SF2">
    <property type="entry name" value="DNA-DIRECTED RNA POLYMERASE II SUBUNIT RPB3"/>
    <property type="match status" value="1"/>
</dbReference>
<dbReference type="GO" id="GO:0046983">
    <property type="term" value="F:protein dimerization activity"/>
    <property type="evidence" value="ECO:0007669"/>
    <property type="project" value="InterPro"/>
</dbReference>
<dbReference type="InterPro" id="IPR036643">
    <property type="entry name" value="RNApol_insert_sf"/>
</dbReference>
<dbReference type="InterPro" id="IPR050518">
    <property type="entry name" value="Rpo3/RPB3_RNA_Pol_subunit"/>
</dbReference>
<keyword evidence="4" id="KW-0804">Transcription</keyword>
<reference evidence="7" key="1">
    <citation type="submission" date="2018-10" db="EMBL/GenBank/DDBJ databases">
        <title>Hidden diversity of soil giant viruses.</title>
        <authorList>
            <person name="Schulz F."/>
            <person name="Alteio L."/>
            <person name="Goudeau D."/>
            <person name="Ryan E.M."/>
            <person name="Malmstrom R.R."/>
            <person name="Blanchard J."/>
            <person name="Woyke T."/>
        </authorList>
    </citation>
    <scope>NUCLEOTIDE SEQUENCE</scope>
    <source>
        <strain evidence="7">TEV1</strain>
    </source>
</reference>
<keyword evidence="3" id="KW-0946">Virion</keyword>
<dbReference type="InterPro" id="IPR036603">
    <property type="entry name" value="RBP11-like"/>
</dbReference>
<protein>
    <submittedName>
        <fullName evidence="7">DNA directed RNA polymerase subunit L</fullName>
    </submittedName>
</protein>
<evidence type="ECO:0000256" key="5">
    <source>
        <dbReference type="SAM" id="MobiDB-lite"/>
    </source>
</evidence>
<evidence type="ECO:0000259" key="6">
    <source>
        <dbReference type="Pfam" id="PF13656"/>
    </source>
</evidence>
<evidence type="ECO:0000256" key="2">
    <source>
        <dbReference type="ARBA" id="ARBA00022478"/>
    </source>
</evidence>
<name>A0A3G4ZLL6_9VIRU</name>
<organism evidence="7">
    <name type="scientific">Terrestrivirus sp</name>
    <dbReference type="NCBI Taxonomy" id="2487775"/>
    <lineage>
        <taxon>Viruses</taxon>
        <taxon>Varidnaviria</taxon>
        <taxon>Bamfordvirae</taxon>
        <taxon>Nucleocytoviricota</taxon>
        <taxon>Megaviricetes</taxon>
        <taxon>Imitervirales</taxon>
        <taxon>Mimiviridae</taxon>
        <taxon>Klosneuvirinae</taxon>
    </lineage>
</organism>
<evidence type="ECO:0000313" key="7">
    <source>
        <dbReference type="EMBL" id="AYV75750.1"/>
    </source>
</evidence>
<dbReference type="Gene3D" id="2.170.120.12">
    <property type="entry name" value="DNA-directed RNA polymerase, insert domain"/>
    <property type="match status" value="1"/>
</dbReference>
<dbReference type="GO" id="GO:0000428">
    <property type="term" value="C:DNA-directed RNA polymerase complex"/>
    <property type="evidence" value="ECO:0007669"/>
    <property type="project" value="UniProtKB-KW"/>
</dbReference>
<dbReference type="Gene3D" id="3.30.1360.10">
    <property type="entry name" value="RNA polymerase, RBP11-like subunit"/>
    <property type="match status" value="1"/>
</dbReference>
<dbReference type="PANTHER" id="PTHR11800">
    <property type="entry name" value="DNA-DIRECTED RNA POLYMERASE"/>
    <property type="match status" value="1"/>
</dbReference>